<dbReference type="GO" id="GO:0030170">
    <property type="term" value="F:pyridoxal phosphate binding"/>
    <property type="evidence" value="ECO:0007669"/>
    <property type="project" value="InterPro"/>
</dbReference>
<dbReference type="AlphaFoldDB" id="A0A1H4U1I7"/>
<keyword evidence="3" id="KW-1185">Reference proteome</keyword>
<name>A0A1H4U1I7_9PSEU</name>
<evidence type="ECO:0000313" key="2">
    <source>
        <dbReference type="EMBL" id="SEC62643.1"/>
    </source>
</evidence>
<dbReference type="InterPro" id="IPR005302">
    <property type="entry name" value="MoCF_Sase_C"/>
</dbReference>
<dbReference type="PROSITE" id="PS51340">
    <property type="entry name" value="MOSC"/>
    <property type="match status" value="1"/>
</dbReference>
<dbReference type="STRING" id="208445.SAMN04489727_4451"/>
<dbReference type="RefSeq" id="WP_354851870.1">
    <property type="nucleotide sequence ID" value="NZ_JBEXUJ010000091.1"/>
</dbReference>
<dbReference type="Proteomes" id="UP000199622">
    <property type="component" value="Unassembled WGS sequence"/>
</dbReference>
<dbReference type="EMBL" id="FNSO01000004">
    <property type="protein sequence ID" value="SEC62643.1"/>
    <property type="molecule type" value="Genomic_DNA"/>
</dbReference>
<protein>
    <submittedName>
        <fullName evidence="2">MOSC domain-containing protein YiiM</fullName>
    </submittedName>
</protein>
<dbReference type="InterPro" id="IPR011037">
    <property type="entry name" value="Pyrv_Knase-like_insert_dom_sf"/>
</dbReference>
<gene>
    <name evidence="2" type="ORF">SAMN04489727_4451</name>
</gene>
<evidence type="ECO:0000313" key="3">
    <source>
        <dbReference type="Proteomes" id="UP000199622"/>
    </source>
</evidence>
<dbReference type="GO" id="GO:0030151">
    <property type="term" value="F:molybdenum ion binding"/>
    <property type="evidence" value="ECO:0007669"/>
    <property type="project" value="InterPro"/>
</dbReference>
<feature type="domain" description="MOSC" evidence="1">
    <location>
        <begin position="87"/>
        <end position="230"/>
    </location>
</feature>
<reference evidence="3" key="1">
    <citation type="submission" date="2016-10" db="EMBL/GenBank/DDBJ databases">
        <authorList>
            <person name="Varghese N."/>
            <person name="Submissions S."/>
        </authorList>
    </citation>
    <scope>NUCLEOTIDE SEQUENCE [LARGE SCALE GENOMIC DNA]</scope>
    <source>
        <strain evidence="3">DSM 44544</strain>
    </source>
</reference>
<sequence length="232" mass="24820">MCETCEPALDSSLMRGDGGFGRFIHLDDLEDAGYGDYRILFTSDTDGPDRGEPMPETISTPVEIVALLVSPAHAFEGRPTDGPRPDPVPVEHDEVTVRAGLGLVGDRYFNRPAHRQAAVTLFAADSLDVLARDLGLDAVPDPHLPRRNIVVRGFPVDELAAPRGGTGAVFGLDSGAGEVRFQAYRPAHPCAWMDVVLAPGAFRALRGRGGVRCTPLDDGILRVGPATLTVMR</sequence>
<organism evidence="2 3">
    <name type="scientific">Amycolatopsis tolypomycina</name>
    <dbReference type="NCBI Taxonomy" id="208445"/>
    <lineage>
        <taxon>Bacteria</taxon>
        <taxon>Bacillati</taxon>
        <taxon>Actinomycetota</taxon>
        <taxon>Actinomycetes</taxon>
        <taxon>Pseudonocardiales</taxon>
        <taxon>Pseudonocardiaceae</taxon>
        <taxon>Amycolatopsis</taxon>
    </lineage>
</organism>
<dbReference type="Pfam" id="PF03473">
    <property type="entry name" value="MOSC"/>
    <property type="match status" value="1"/>
</dbReference>
<dbReference type="GO" id="GO:0003824">
    <property type="term" value="F:catalytic activity"/>
    <property type="evidence" value="ECO:0007669"/>
    <property type="project" value="InterPro"/>
</dbReference>
<dbReference type="SUPFAM" id="SSF50800">
    <property type="entry name" value="PK beta-barrel domain-like"/>
    <property type="match status" value="1"/>
</dbReference>
<dbReference type="Gene3D" id="2.40.33.20">
    <property type="entry name" value="PK beta-barrel domain-like"/>
    <property type="match status" value="1"/>
</dbReference>
<evidence type="ECO:0000259" key="1">
    <source>
        <dbReference type="PROSITE" id="PS51340"/>
    </source>
</evidence>
<accession>A0A1H4U1I7</accession>
<proteinExistence type="predicted"/>